<dbReference type="KEGG" id="span:AWL63_09130"/>
<dbReference type="Gene3D" id="1.10.10.10">
    <property type="entry name" value="Winged helix-like DNA-binding domain superfamily/Winged helix DNA-binding domain"/>
    <property type="match status" value="1"/>
</dbReference>
<feature type="domain" description="OmpR/PhoB-type" evidence="5">
    <location>
        <begin position="127"/>
        <end position="226"/>
    </location>
</feature>
<keyword evidence="7" id="KW-1185">Reference proteome</keyword>
<dbReference type="GO" id="GO:0006355">
    <property type="term" value="P:regulation of DNA-templated transcription"/>
    <property type="evidence" value="ECO:0007669"/>
    <property type="project" value="InterPro"/>
</dbReference>
<evidence type="ECO:0000313" key="7">
    <source>
        <dbReference type="Proteomes" id="UP000094256"/>
    </source>
</evidence>
<dbReference type="SUPFAM" id="SSF52172">
    <property type="entry name" value="CheY-like"/>
    <property type="match status" value="1"/>
</dbReference>
<sequence length="228" mass="25306">MSDATILVVDDEQSLRRLLRNTLERAGYVVVEAANGAEALKAAERYTPTAILLDLGLPDRDGLSLVPLLRKMGEATILVVSARDETDQKVAALDLGADDYVTKPFDSEELLARLRVALRHTGHRPKPKSLRAGDVEIDFEHRRVRRAGEDVHLTRKEYDVLACLADAPGRVVTHQRILAAAWPLDHDRKIEYLRIVIRNLRQKIEPADAIGSVVANELGVGYRLLTPG</sequence>
<dbReference type="PANTHER" id="PTHR48111">
    <property type="entry name" value="REGULATOR OF RPOS"/>
    <property type="match status" value="1"/>
</dbReference>
<dbReference type="AlphaFoldDB" id="A0A1B3Z9J4"/>
<dbReference type="InterPro" id="IPR011006">
    <property type="entry name" value="CheY-like_superfamily"/>
</dbReference>
<dbReference type="InterPro" id="IPR039420">
    <property type="entry name" value="WalR-like"/>
</dbReference>
<evidence type="ECO:0000259" key="4">
    <source>
        <dbReference type="PROSITE" id="PS50110"/>
    </source>
</evidence>
<keyword evidence="1 3" id="KW-0238">DNA-binding</keyword>
<dbReference type="Pfam" id="PF00486">
    <property type="entry name" value="Trans_reg_C"/>
    <property type="match status" value="1"/>
</dbReference>
<dbReference type="Gene3D" id="3.40.50.2300">
    <property type="match status" value="1"/>
</dbReference>
<name>A0A1B3Z9J4_9SPHN</name>
<dbReference type="GO" id="GO:0005829">
    <property type="term" value="C:cytosol"/>
    <property type="evidence" value="ECO:0007669"/>
    <property type="project" value="TreeGrafter"/>
</dbReference>
<feature type="domain" description="Response regulatory" evidence="4">
    <location>
        <begin position="5"/>
        <end position="118"/>
    </location>
</feature>
<dbReference type="GO" id="GO:0032993">
    <property type="term" value="C:protein-DNA complex"/>
    <property type="evidence" value="ECO:0007669"/>
    <property type="project" value="TreeGrafter"/>
</dbReference>
<dbReference type="Pfam" id="PF00072">
    <property type="entry name" value="Response_reg"/>
    <property type="match status" value="1"/>
</dbReference>
<dbReference type="CDD" id="cd00383">
    <property type="entry name" value="trans_reg_C"/>
    <property type="match status" value="1"/>
</dbReference>
<protein>
    <submittedName>
        <fullName evidence="6">Two-component system response regulator</fullName>
    </submittedName>
</protein>
<dbReference type="PROSITE" id="PS50110">
    <property type="entry name" value="RESPONSE_REGULATORY"/>
    <property type="match status" value="1"/>
</dbReference>
<dbReference type="GO" id="GO:0000156">
    <property type="term" value="F:phosphorelay response regulator activity"/>
    <property type="evidence" value="ECO:0007669"/>
    <property type="project" value="TreeGrafter"/>
</dbReference>
<dbReference type="OrthoDB" id="9802426at2"/>
<proteinExistence type="predicted"/>
<evidence type="ECO:0000313" key="6">
    <source>
        <dbReference type="EMBL" id="AOH84102.1"/>
    </source>
</evidence>
<feature type="DNA-binding region" description="OmpR/PhoB-type" evidence="3">
    <location>
        <begin position="127"/>
        <end position="226"/>
    </location>
</feature>
<dbReference type="SMART" id="SM00448">
    <property type="entry name" value="REC"/>
    <property type="match status" value="1"/>
</dbReference>
<evidence type="ECO:0000256" key="3">
    <source>
        <dbReference type="PROSITE-ProRule" id="PRU01091"/>
    </source>
</evidence>
<dbReference type="SMART" id="SM00862">
    <property type="entry name" value="Trans_reg_C"/>
    <property type="match status" value="1"/>
</dbReference>
<accession>A0A1B3Z9J4</accession>
<dbReference type="InterPro" id="IPR001789">
    <property type="entry name" value="Sig_transdc_resp-reg_receiver"/>
</dbReference>
<evidence type="ECO:0000259" key="5">
    <source>
        <dbReference type="PROSITE" id="PS51755"/>
    </source>
</evidence>
<dbReference type="InterPro" id="IPR001867">
    <property type="entry name" value="OmpR/PhoB-type_DNA-bd"/>
</dbReference>
<dbReference type="EMBL" id="CP014168">
    <property type="protein sequence ID" value="AOH84102.1"/>
    <property type="molecule type" value="Genomic_DNA"/>
</dbReference>
<dbReference type="GO" id="GO:0000976">
    <property type="term" value="F:transcription cis-regulatory region binding"/>
    <property type="evidence" value="ECO:0007669"/>
    <property type="project" value="TreeGrafter"/>
</dbReference>
<dbReference type="RefSeq" id="WP_069204670.1">
    <property type="nucleotide sequence ID" value="NZ_CP014168.1"/>
</dbReference>
<evidence type="ECO:0000256" key="2">
    <source>
        <dbReference type="PROSITE-ProRule" id="PRU00169"/>
    </source>
</evidence>
<gene>
    <name evidence="6" type="ORF">AWL63_09130</name>
</gene>
<dbReference type="Gene3D" id="6.10.250.690">
    <property type="match status" value="1"/>
</dbReference>
<dbReference type="Proteomes" id="UP000094256">
    <property type="component" value="Chromosome"/>
</dbReference>
<reference evidence="6 7" key="1">
    <citation type="submission" date="2016-01" db="EMBL/GenBank/DDBJ databases">
        <title>Complete genome and mega plasmid sequence of Sphingomonas panacis DCY99 elicits systemic resistance in rice to Xanthomonas oryzae.</title>
        <authorList>
            <person name="Kim Y.J."/>
            <person name="Yang D.C."/>
            <person name="Sing P."/>
        </authorList>
    </citation>
    <scope>NUCLEOTIDE SEQUENCE [LARGE SCALE GENOMIC DNA]</scope>
    <source>
        <strain evidence="6 7">DCY99</strain>
    </source>
</reference>
<dbReference type="PANTHER" id="PTHR48111:SF50">
    <property type="entry name" value="KDP OPERON TRANSCRIPTIONAL REGULATORY PROTEIN KDPE"/>
    <property type="match status" value="1"/>
</dbReference>
<dbReference type="PROSITE" id="PS51755">
    <property type="entry name" value="OMPR_PHOB"/>
    <property type="match status" value="1"/>
</dbReference>
<dbReference type="InterPro" id="IPR036388">
    <property type="entry name" value="WH-like_DNA-bd_sf"/>
</dbReference>
<feature type="modified residue" description="4-aspartylphosphate" evidence="2">
    <location>
        <position position="54"/>
    </location>
</feature>
<dbReference type="STRING" id="1560345.AWL63_09130"/>
<organism evidence="6 7">
    <name type="scientific">Sphingomonas panacis</name>
    <dbReference type="NCBI Taxonomy" id="1560345"/>
    <lineage>
        <taxon>Bacteria</taxon>
        <taxon>Pseudomonadati</taxon>
        <taxon>Pseudomonadota</taxon>
        <taxon>Alphaproteobacteria</taxon>
        <taxon>Sphingomonadales</taxon>
        <taxon>Sphingomonadaceae</taxon>
        <taxon>Sphingomonas</taxon>
    </lineage>
</organism>
<keyword evidence="2" id="KW-0597">Phosphoprotein</keyword>
<evidence type="ECO:0000256" key="1">
    <source>
        <dbReference type="ARBA" id="ARBA00023125"/>
    </source>
</evidence>